<reference evidence="3" key="2">
    <citation type="submission" date="2020-09" db="EMBL/GenBank/DDBJ databases">
        <authorList>
            <person name="Sun Q."/>
            <person name="Ohkuma M."/>
        </authorList>
    </citation>
    <scope>NUCLEOTIDE SEQUENCE</scope>
    <source>
        <strain evidence="3">JCM 4988</strain>
    </source>
</reference>
<feature type="domain" description="YqaJ viral recombinase" evidence="2">
    <location>
        <begin position="44"/>
        <end position="182"/>
    </location>
</feature>
<dbReference type="RefSeq" id="WP_190122258.1">
    <property type="nucleotide sequence ID" value="NZ_BMWG01000003.1"/>
</dbReference>
<dbReference type="NCBIfam" id="TIGR03033">
    <property type="entry name" value="phage_rel_nuc"/>
    <property type="match status" value="1"/>
</dbReference>
<dbReference type="AlphaFoldDB" id="A0A918PWY9"/>
<proteinExistence type="predicted"/>
<keyword evidence="4" id="KW-1185">Reference proteome</keyword>
<accession>A0A918PWY9</accession>
<keyword evidence="1" id="KW-0175">Coiled coil</keyword>
<evidence type="ECO:0000256" key="1">
    <source>
        <dbReference type="SAM" id="Coils"/>
    </source>
</evidence>
<dbReference type="SUPFAM" id="SSF52980">
    <property type="entry name" value="Restriction endonuclease-like"/>
    <property type="match status" value="1"/>
</dbReference>
<dbReference type="InterPro" id="IPR019080">
    <property type="entry name" value="YqaJ_viral_recombinase"/>
</dbReference>
<dbReference type="Proteomes" id="UP000630936">
    <property type="component" value="Unassembled WGS sequence"/>
</dbReference>
<evidence type="ECO:0000259" key="2">
    <source>
        <dbReference type="Pfam" id="PF09588"/>
    </source>
</evidence>
<reference evidence="3" key="1">
    <citation type="journal article" date="2014" name="Int. J. Syst. Evol. Microbiol.">
        <title>Complete genome sequence of Corynebacterium casei LMG S-19264T (=DSM 44701T), isolated from a smear-ripened cheese.</title>
        <authorList>
            <consortium name="US DOE Joint Genome Institute (JGI-PGF)"/>
            <person name="Walter F."/>
            <person name="Albersmeier A."/>
            <person name="Kalinowski J."/>
            <person name="Ruckert C."/>
        </authorList>
    </citation>
    <scope>NUCLEOTIDE SEQUENCE</scope>
    <source>
        <strain evidence="3">JCM 4988</strain>
    </source>
</reference>
<gene>
    <name evidence="3" type="primary">yqaJ</name>
    <name evidence="3" type="ORF">GCM10010387_16430</name>
</gene>
<organism evidence="3 4">
    <name type="scientific">Streptomyces inusitatus</name>
    <dbReference type="NCBI Taxonomy" id="68221"/>
    <lineage>
        <taxon>Bacteria</taxon>
        <taxon>Bacillati</taxon>
        <taxon>Actinomycetota</taxon>
        <taxon>Actinomycetes</taxon>
        <taxon>Kitasatosporales</taxon>
        <taxon>Streptomycetaceae</taxon>
        <taxon>Streptomyces</taxon>
    </lineage>
</organism>
<comment type="caution">
    <text evidence="3">The sequence shown here is derived from an EMBL/GenBank/DDBJ whole genome shotgun (WGS) entry which is preliminary data.</text>
</comment>
<feature type="coiled-coil region" evidence="1">
    <location>
        <begin position="261"/>
        <end position="295"/>
    </location>
</feature>
<evidence type="ECO:0000313" key="3">
    <source>
        <dbReference type="EMBL" id="GGZ23891.1"/>
    </source>
</evidence>
<protein>
    <recommendedName>
        <fullName evidence="2">YqaJ viral recombinase domain-containing protein</fullName>
    </recommendedName>
</protein>
<name>A0A918PWY9_9ACTN</name>
<dbReference type="InterPro" id="IPR011335">
    <property type="entry name" value="Restrct_endonuc-II-like"/>
</dbReference>
<evidence type="ECO:0000313" key="4">
    <source>
        <dbReference type="Proteomes" id="UP000630936"/>
    </source>
</evidence>
<dbReference type="InterPro" id="IPR011604">
    <property type="entry name" value="PDDEXK-like_dom_sf"/>
</dbReference>
<dbReference type="EMBL" id="BMWG01000003">
    <property type="protein sequence ID" value="GGZ23891.1"/>
    <property type="molecule type" value="Genomic_DNA"/>
</dbReference>
<dbReference type="Gene3D" id="3.90.320.10">
    <property type="match status" value="1"/>
</dbReference>
<dbReference type="Pfam" id="PF09588">
    <property type="entry name" value="YqaJ"/>
    <property type="match status" value="1"/>
</dbReference>
<sequence length="366" mass="40446">MRDVTQLSLLAAPHPTEGSTLTTSIRTDAPTARLLLPADASRQEWEATRRAGIGGSDVAAILGLGGGKYTSPRHVYEAKHGRPVPVDSEAAEIGTEIEAFIARMFSKRSGVRVGMSPGTLVHVDHSWMLVNVDRYTYDAGIDVATGLLECKNRSEYQIDDWEDGAVPDAPAIQTHWGMAVGGWQHGYLAALVGGNKLRWSRLERDEEMIGYLVDYCGRWFQRHVVEGFPPDPDGYEATTDLLGKLWSVKAKAIAEIDLSKAKALRAQRADLKEREKALEAEIRAVENEMRLLTGENEIAKAGGESAWTWKQNGNFAPKQFAEAEPELAAEFTHMAPALDMDRLKTERPDVYAKYRARKLYVPAKGV</sequence>
<dbReference type="InterPro" id="IPR017482">
    <property type="entry name" value="Lambda-type_endonuclease"/>
</dbReference>